<comment type="caution">
    <text evidence="2">The sequence shown here is derived from an EMBL/GenBank/DDBJ whole genome shotgun (WGS) entry which is preliminary data.</text>
</comment>
<feature type="chain" id="PRO_5022928768" description="Intein C-terminal splicing domain-containing protein" evidence="1">
    <location>
        <begin position="27"/>
        <end position="434"/>
    </location>
</feature>
<reference evidence="2 3" key="1">
    <citation type="submission" date="2019-02" db="EMBL/GenBank/DDBJ databases">
        <title>Deep-cultivation of Planctomycetes and their phenomic and genomic characterization uncovers novel biology.</title>
        <authorList>
            <person name="Wiegand S."/>
            <person name="Jogler M."/>
            <person name="Boedeker C."/>
            <person name="Pinto D."/>
            <person name="Vollmers J."/>
            <person name="Rivas-Marin E."/>
            <person name="Kohn T."/>
            <person name="Peeters S.H."/>
            <person name="Heuer A."/>
            <person name="Rast P."/>
            <person name="Oberbeckmann S."/>
            <person name="Bunk B."/>
            <person name="Jeske O."/>
            <person name="Meyerdierks A."/>
            <person name="Storesund J.E."/>
            <person name="Kallscheuer N."/>
            <person name="Luecker S."/>
            <person name="Lage O.M."/>
            <person name="Pohl T."/>
            <person name="Merkel B.J."/>
            <person name="Hornburger P."/>
            <person name="Mueller R.-W."/>
            <person name="Bruemmer F."/>
            <person name="Labrenz M."/>
            <person name="Spormann A.M."/>
            <person name="Op Den Camp H."/>
            <person name="Overmann J."/>
            <person name="Amann R."/>
            <person name="Jetten M.S.M."/>
            <person name="Mascher T."/>
            <person name="Medema M.H."/>
            <person name="Devos D.P."/>
            <person name="Kaster A.-K."/>
            <person name="Ovreas L."/>
            <person name="Rohde M."/>
            <person name="Galperin M.Y."/>
            <person name="Jogler C."/>
        </authorList>
    </citation>
    <scope>NUCLEOTIDE SEQUENCE [LARGE SCALE GENOMIC DNA]</scope>
    <source>
        <strain evidence="2 3">CA85</strain>
    </source>
</reference>
<dbReference type="CDD" id="cd00081">
    <property type="entry name" value="Hint"/>
    <property type="match status" value="1"/>
</dbReference>
<dbReference type="RefSeq" id="WP_146393710.1">
    <property type="nucleotide sequence ID" value="NZ_SJPK01000024.1"/>
</dbReference>
<organism evidence="2 3">
    <name type="scientific">Allorhodopirellula solitaria</name>
    <dbReference type="NCBI Taxonomy" id="2527987"/>
    <lineage>
        <taxon>Bacteria</taxon>
        <taxon>Pseudomonadati</taxon>
        <taxon>Planctomycetota</taxon>
        <taxon>Planctomycetia</taxon>
        <taxon>Pirellulales</taxon>
        <taxon>Pirellulaceae</taxon>
        <taxon>Allorhodopirellula</taxon>
    </lineage>
</organism>
<dbReference type="OrthoDB" id="271912at2"/>
<keyword evidence="1" id="KW-0732">Signal</keyword>
<evidence type="ECO:0000313" key="3">
    <source>
        <dbReference type="Proteomes" id="UP000318053"/>
    </source>
</evidence>
<feature type="signal peptide" evidence="1">
    <location>
        <begin position="1"/>
        <end position="26"/>
    </location>
</feature>
<evidence type="ECO:0000256" key="1">
    <source>
        <dbReference type="SAM" id="SignalP"/>
    </source>
</evidence>
<dbReference type="EMBL" id="SJPK01000024">
    <property type="protein sequence ID" value="TWT55527.1"/>
    <property type="molecule type" value="Genomic_DNA"/>
</dbReference>
<gene>
    <name evidence="2" type="ORF">CA85_48800</name>
</gene>
<name>A0A5C5WXY1_9BACT</name>
<proteinExistence type="predicted"/>
<dbReference type="AlphaFoldDB" id="A0A5C5WXY1"/>
<accession>A0A5C5WXY1</accession>
<sequence precursor="true">MKAAKEKILFMLVIASALLVCAPAIASSTHHSTLENRAEIFLQSAQNRVERQAFESANRVENYDSLGGVALESSVAPNSTAGRVVSGGCFVAGTPVRLSAELAMATLGGNSEATTTTANPTTPATTTAIEHVAIGARVPDQNPRPEDYDFSLRDVDQDTWRQLDVRLRRKDGAVVEMQLLRPVEWVENLNLSVGSEFTLILSEFEVDGNAVVTAIGPCCEIAEGEGSVVTGRFVTRQVSNLVEVTLENGTTFTGTTTHPVWIPAKHDWVELGDLNEGEKLATLAGSVTVAKVRRPKRVSDVFNIEVHGHHVYRITDDGVLVHNNSSVGKALVEAATRRRAQSQLGRRLTDSADPAFDYVDDLDRTYDQMGNPAMIPHWASQRSQFFNQIDRHLQKADFTVIDLTSFPKQIQDDVANYVLNLPEHLFDKVIPIGF</sequence>
<dbReference type="Gene3D" id="2.170.16.10">
    <property type="entry name" value="Hedgehog/Intein (Hint) domain"/>
    <property type="match status" value="1"/>
</dbReference>
<keyword evidence="3" id="KW-1185">Reference proteome</keyword>
<dbReference type="SUPFAM" id="SSF51294">
    <property type="entry name" value="Hedgehog/intein (Hint) domain"/>
    <property type="match status" value="1"/>
</dbReference>
<dbReference type="CDD" id="cd20726">
    <property type="entry name" value="CDI_toxin_BpE479_tRNase-like"/>
    <property type="match status" value="1"/>
</dbReference>
<dbReference type="InterPro" id="IPR036844">
    <property type="entry name" value="Hint_dom_sf"/>
</dbReference>
<protein>
    <recommendedName>
        <fullName evidence="4">Intein C-terminal splicing domain-containing protein</fullName>
    </recommendedName>
</protein>
<dbReference type="Pfam" id="PF07591">
    <property type="entry name" value="PT-HINT"/>
    <property type="match status" value="1"/>
</dbReference>
<dbReference type="Proteomes" id="UP000318053">
    <property type="component" value="Unassembled WGS sequence"/>
</dbReference>
<evidence type="ECO:0008006" key="4">
    <source>
        <dbReference type="Google" id="ProtNLM"/>
    </source>
</evidence>
<evidence type="ECO:0000313" key="2">
    <source>
        <dbReference type="EMBL" id="TWT55527.1"/>
    </source>
</evidence>